<feature type="compositionally biased region" description="Basic and acidic residues" evidence="1">
    <location>
        <begin position="27"/>
        <end position="41"/>
    </location>
</feature>
<evidence type="ECO:0000313" key="2">
    <source>
        <dbReference type="Proteomes" id="UP000887563"/>
    </source>
</evidence>
<proteinExistence type="predicted"/>
<evidence type="ECO:0000313" key="3">
    <source>
        <dbReference type="WBParaSite" id="Minc3s01114g20849"/>
    </source>
</evidence>
<keyword evidence="2" id="KW-1185">Reference proteome</keyword>
<name>A0A914M864_MELIC</name>
<reference evidence="3" key="1">
    <citation type="submission" date="2022-11" db="UniProtKB">
        <authorList>
            <consortium name="WormBaseParasite"/>
        </authorList>
    </citation>
    <scope>IDENTIFICATION</scope>
</reference>
<evidence type="ECO:0000256" key="1">
    <source>
        <dbReference type="SAM" id="MobiDB-lite"/>
    </source>
</evidence>
<accession>A0A914M864</accession>
<organism evidence="2 3">
    <name type="scientific">Meloidogyne incognita</name>
    <name type="common">Southern root-knot nematode worm</name>
    <name type="synonym">Oxyuris incognita</name>
    <dbReference type="NCBI Taxonomy" id="6306"/>
    <lineage>
        <taxon>Eukaryota</taxon>
        <taxon>Metazoa</taxon>
        <taxon>Ecdysozoa</taxon>
        <taxon>Nematoda</taxon>
        <taxon>Chromadorea</taxon>
        <taxon>Rhabditida</taxon>
        <taxon>Tylenchina</taxon>
        <taxon>Tylenchomorpha</taxon>
        <taxon>Tylenchoidea</taxon>
        <taxon>Meloidogynidae</taxon>
        <taxon>Meloidogyninae</taxon>
        <taxon>Meloidogyne</taxon>
        <taxon>Meloidogyne incognita group</taxon>
    </lineage>
</organism>
<feature type="region of interest" description="Disordered" evidence="1">
    <location>
        <begin position="27"/>
        <end position="61"/>
    </location>
</feature>
<dbReference type="WBParaSite" id="Minc3s01114g20849">
    <property type="protein sequence ID" value="Minc3s01114g20849"/>
    <property type="gene ID" value="Minc3s01114g20849"/>
</dbReference>
<dbReference type="Proteomes" id="UP000887563">
    <property type="component" value="Unplaced"/>
</dbReference>
<sequence>MGAPLIEKSKNWIKQLFHQPNDALRRLEQRGKEENKEDQKMRLAKLSGDKTSQPYNNRNRP</sequence>
<protein>
    <submittedName>
        <fullName evidence="3">Uncharacterized protein</fullName>
    </submittedName>
</protein>
<dbReference type="AlphaFoldDB" id="A0A914M864"/>
<feature type="compositionally biased region" description="Polar residues" evidence="1">
    <location>
        <begin position="49"/>
        <end position="61"/>
    </location>
</feature>